<protein>
    <submittedName>
        <fullName evidence="1">Uncharacterized protein</fullName>
    </submittedName>
</protein>
<dbReference type="EMBL" id="CDOD01000018">
    <property type="protein sequence ID" value="CEN35323.1"/>
    <property type="molecule type" value="Genomic_DNA"/>
</dbReference>
<proteinExistence type="predicted"/>
<organism evidence="1 2">
    <name type="scientific">Capnocytophaga cynodegmi</name>
    <dbReference type="NCBI Taxonomy" id="28189"/>
    <lineage>
        <taxon>Bacteria</taxon>
        <taxon>Pseudomonadati</taxon>
        <taxon>Bacteroidota</taxon>
        <taxon>Flavobacteriia</taxon>
        <taxon>Flavobacteriales</taxon>
        <taxon>Flavobacteriaceae</taxon>
        <taxon>Capnocytophaga</taxon>
    </lineage>
</organism>
<gene>
    <name evidence="1" type="ORF">CCYN2B_250093</name>
</gene>
<reference evidence="2" key="1">
    <citation type="submission" date="2015-01" db="EMBL/GenBank/DDBJ databases">
        <authorList>
            <person name="MANFREDI Pablo"/>
        </authorList>
    </citation>
    <scope>NUCLEOTIDE SEQUENCE [LARGE SCALE GENOMIC DNA]</scope>
    <source>
        <strain evidence="2">Ccyn2B</strain>
    </source>
</reference>
<sequence length="38" mass="4429">MGVFSVFFIKGKMNMMMAIIRIKAVPRNAKAVYFFKNE</sequence>
<dbReference type="AlphaFoldDB" id="A0A0B7HCN7"/>
<keyword evidence="2" id="KW-1185">Reference proteome</keyword>
<name>A0A0B7HCN7_9FLAO</name>
<dbReference type="Proteomes" id="UP000038055">
    <property type="component" value="Unassembled WGS sequence"/>
</dbReference>
<evidence type="ECO:0000313" key="2">
    <source>
        <dbReference type="Proteomes" id="UP000038055"/>
    </source>
</evidence>
<evidence type="ECO:0000313" key="1">
    <source>
        <dbReference type="EMBL" id="CEN35323.1"/>
    </source>
</evidence>
<accession>A0A0B7HCN7</accession>